<evidence type="ECO:0000313" key="7">
    <source>
        <dbReference type="EMBL" id="SMC82928.1"/>
    </source>
</evidence>
<keyword evidence="3 7" id="KW-0418">Kinase</keyword>
<dbReference type="InterPro" id="IPR012737">
    <property type="entry name" value="DhaK_L_YcgS"/>
</dbReference>
<dbReference type="SUPFAM" id="SSF82549">
    <property type="entry name" value="DAK1/DegV-like"/>
    <property type="match status" value="1"/>
</dbReference>
<protein>
    <submittedName>
        <fullName evidence="7">Homodimeric dihydroxyacetone kinase</fullName>
    </submittedName>
</protein>
<name>A0A1W2CE59_9RHOB</name>
<dbReference type="PROSITE" id="PS51480">
    <property type="entry name" value="DHAL"/>
    <property type="match status" value="1"/>
</dbReference>
<proteinExistence type="predicted"/>
<dbReference type="SMART" id="SM01120">
    <property type="entry name" value="Dak2"/>
    <property type="match status" value="1"/>
</dbReference>
<evidence type="ECO:0000259" key="5">
    <source>
        <dbReference type="PROSITE" id="PS51480"/>
    </source>
</evidence>
<evidence type="ECO:0000256" key="2">
    <source>
        <dbReference type="ARBA" id="ARBA00022741"/>
    </source>
</evidence>
<dbReference type="PANTHER" id="PTHR28629:SF4">
    <property type="entry name" value="TRIOKINASE_FMN CYCLASE"/>
    <property type="match status" value="1"/>
</dbReference>
<feature type="domain" description="DhaL" evidence="5">
    <location>
        <begin position="378"/>
        <end position="579"/>
    </location>
</feature>
<dbReference type="NCBIfam" id="TIGR02365">
    <property type="entry name" value="dha_L_ycgS"/>
    <property type="match status" value="1"/>
</dbReference>
<keyword evidence="4" id="KW-0067">ATP-binding</keyword>
<dbReference type="PANTHER" id="PTHR28629">
    <property type="entry name" value="TRIOKINASE/FMN CYCLASE"/>
    <property type="match status" value="1"/>
</dbReference>
<dbReference type="Gene3D" id="3.40.50.10440">
    <property type="entry name" value="Dihydroxyacetone kinase, domain 1"/>
    <property type="match status" value="1"/>
</dbReference>
<evidence type="ECO:0000256" key="4">
    <source>
        <dbReference type="ARBA" id="ARBA00022840"/>
    </source>
</evidence>
<evidence type="ECO:0000313" key="8">
    <source>
        <dbReference type="Proteomes" id="UP000192330"/>
    </source>
</evidence>
<dbReference type="Pfam" id="PF02734">
    <property type="entry name" value="Dak2"/>
    <property type="match status" value="1"/>
</dbReference>
<gene>
    <name evidence="7" type="ORF">SAMN06295998_10767</name>
</gene>
<keyword evidence="2" id="KW-0547">Nucleotide-binding</keyword>
<dbReference type="EMBL" id="FWYD01000007">
    <property type="protein sequence ID" value="SMC82928.1"/>
    <property type="molecule type" value="Genomic_DNA"/>
</dbReference>
<dbReference type="NCBIfam" id="NF011049">
    <property type="entry name" value="PRK14479.1"/>
    <property type="match status" value="1"/>
</dbReference>
<dbReference type="Gene3D" id="1.25.40.340">
    <property type="match status" value="1"/>
</dbReference>
<dbReference type="AlphaFoldDB" id="A0A1W2CE59"/>
<evidence type="ECO:0000256" key="3">
    <source>
        <dbReference type="ARBA" id="ARBA00022777"/>
    </source>
</evidence>
<dbReference type="InterPro" id="IPR050861">
    <property type="entry name" value="Dihydroxyacetone_Kinase"/>
</dbReference>
<dbReference type="Proteomes" id="UP000192330">
    <property type="component" value="Unassembled WGS sequence"/>
</dbReference>
<dbReference type="InterPro" id="IPR036117">
    <property type="entry name" value="DhaL_dom_sf"/>
</dbReference>
<dbReference type="FunFam" id="3.40.50.10440:FF:000001">
    <property type="entry name" value="Dihydroxyacetone kinase, DhaK subunit"/>
    <property type="match status" value="1"/>
</dbReference>
<dbReference type="GO" id="GO:0005524">
    <property type="term" value="F:ATP binding"/>
    <property type="evidence" value="ECO:0007669"/>
    <property type="project" value="UniProtKB-KW"/>
</dbReference>
<dbReference type="Gene3D" id="3.30.1180.20">
    <property type="entry name" value="Dihydroxyacetone kinase, domain 2"/>
    <property type="match status" value="1"/>
</dbReference>
<dbReference type="OrthoDB" id="9806345at2"/>
<dbReference type="GO" id="GO:0005829">
    <property type="term" value="C:cytosol"/>
    <property type="evidence" value="ECO:0007669"/>
    <property type="project" value="TreeGrafter"/>
</dbReference>
<sequence length="586" mass="60618">MTSKTRAKKLINAPEDIITEAIEGMVSAHPHLLRVEGATGRAVVAQDGPRDDKVGIVIGGGSGHEPAFAGYVGRGLADAAAVGNVFASPSPEQILDATRAANGGVGVVYLYGNYTGDVMNFDMAAEEAAGLGIECRSVAVADDIASAPAARAHERRGIAGDFFVFKIAGAAAEAGRDLDGVEAAARAALANTRSMGVALTPCSLPQTGKPNFEIGETEMEIGMGLHGEPGMRRGDMAQADAVVDELMAPIMAELAFKAGDEVAVLVNGLGATGLLEQYILHRRVAAILAEAGIRIHYSWVGEYATSLEMAGASVTLMKLDADLKTLLDMPCRTAALTVGDVTERARASRPDRTVAAVFEKKVETRETHLAKDGPITPTIFRAMVSLAGERIGEEAERLSALDGVIGDGDHGITMDIGWKAVRAALAQSPADETIETSCKRMAKAFLDAVGASSGPLYATAFLRAGTAVKDRLNLDAGAMAAWIGAASDGVQERGRAAPGDKTMVDAWVPAAEAARACAEAGDDVLACLDAACAGAERGMNFTRDIESKRGRSAKLGARSVGHIDPGAASTAVILAAMRDAARDLLA</sequence>
<accession>A0A1W2CE59</accession>
<reference evidence="7 8" key="1">
    <citation type="submission" date="2017-04" db="EMBL/GenBank/DDBJ databases">
        <authorList>
            <person name="Afonso C.L."/>
            <person name="Miller P.J."/>
            <person name="Scott M.A."/>
            <person name="Spackman E."/>
            <person name="Goraichik I."/>
            <person name="Dimitrov K.M."/>
            <person name="Suarez D.L."/>
            <person name="Swayne D.E."/>
        </authorList>
    </citation>
    <scope>NUCLEOTIDE SEQUENCE [LARGE SCALE GENOMIC DNA]</scope>
    <source>
        <strain evidence="7 8">CGMCC 1.12644</strain>
    </source>
</reference>
<dbReference type="InterPro" id="IPR004006">
    <property type="entry name" value="DhaK_dom"/>
</dbReference>
<dbReference type="InterPro" id="IPR004007">
    <property type="entry name" value="DhaL_dom"/>
</dbReference>
<evidence type="ECO:0000259" key="6">
    <source>
        <dbReference type="PROSITE" id="PS51481"/>
    </source>
</evidence>
<dbReference type="STRING" id="1387277.SAMN06295998_10767"/>
<organism evidence="7 8">
    <name type="scientific">Primorskyibacter flagellatus</name>
    <dbReference type="NCBI Taxonomy" id="1387277"/>
    <lineage>
        <taxon>Bacteria</taxon>
        <taxon>Pseudomonadati</taxon>
        <taxon>Pseudomonadota</taxon>
        <taxon>Alphaproteobacteria</taxon>
        <taxon>Rhodobacterales</taxon>
        <taxon>Roseobacteraceae</taxon>
        <taxon>Primorskyibacter</taxon>
    </lineage>
</organism>
<keyword evidence="8" id="KW-1185">Reference proteome</keyword>
<evidence type="ECO:0000256" key="1">
    <source>
        <dbReference type="ARBA" id="ARBA00022679"/>
    </source>
</evidence>
<feature type="domain" description="DhaK" evidence="6">
    <location>
        <begin position="13"/>
        <end position="336"/>
    </location>
</feature>
<dbReference type="GO" id="GO:0019563">
    <property type="term" value="P:glycerol catabolic process"/>
    <property type="evidence" value="ECO:0007669"/>
    <property type="project" value="TreeGrafter"/>
</dbReference>
<dbReference type="SUPFAM" id="SSF101473">
    <property type="entry name" value="DhaL-like"/>
    <property type="match status" value="1"/>
</dbReference>
<dbReference type="Pfam" id="PF02733">
    <property type="entry name" value="Dak1"/>
    <property type="match status" value="1"/>
</dbReference>
<dbReference type="FunFam" id="1.25.40.340:FF:000002">
    <property type="entry name" value="Dihydroxyacetone kinase, L subunit"/>
    <property type="match status" value="1"/>
</dbReference>
<dbReference type="PROSITE" id="PS51481">
    <property type="entry name" value="DHAK"/>
    <property type="match status" value="1"/>
</dbReference>
<keyword evidence="1" id="KW-0808">Transferase</keyword>
<dbReference type="GO" id="GO:0004371">
    <property type="term" value="F:glycerone kinase activity"/>
    <property type="evidence" value="ECO:0007669"/>
    <property type="project" value="InterPro"/>
</dbReference>